<proteinExistence type="predicted"/>
<dbReference type="EMBL" id="KB822718">
    <property type="protein sequence ID" value="ETN43735.1"/>
    <property type="molecule type" value="Genomic_DNA"/>
</dbReference>
<gene>
    <name evidence="3" type="ORF">HMPREF1541_02894</name>
</gene>
<feature type="region of interest" description="Disordered" evidence="1">
    <location>
        <begin position="74"/>
        <end position="97"/>
    </location>
</feature>
<evidence type="ECO:0000256" key="2">
    <source>
        <dbReference type="SAM" id="Phobius"/>
    </source>
</evidence>
<keyword evidence="2" id="KW-0472">Membrane</keyword>
<dbReference type="HOGENOM" id="CLU_1578460_0_0_1"/>
<dbReference type="eggNOG" id="ENOG502R9J9">
    <property type="taxonomic scope" value="Eukaryota"/>
</dbReference>
<dbReference type="InParanoid" id="W2S550"/>
<dbReference type="RefSeq" id="XP_008715471.1">
    <property type="nucleotide sequence ID" value="XM_008717249.1"/>
</dbReference>
<accession>W2S550</accession>
<keyword evidence="4" id="KW-1185">Reference proteome</keyword>
<evidence type="ECO:0000256" key="1">
    <source>
        <dbReference type="SAM" id="MobiDB-lite"/>
    </source>
</evidence>
<keyword evidence="2" id="KW-0812">Transmembrane</keyword>
<feature type="compositionally biased region" description="Basic and acidic residues" evidence="1">
    <location>
        <begin position="78"/>
        <end position="96"/>
    </location>
</feature>
<dbReference type="GeneID" id="19970233"/>
<feature type="transmembrane region" description="Helical" evidence="2">
    <location>
        <begin position="112"/>
        <end position="135"/>
    </location>
</feature>
<dbReference type="Proteomes" id="UP000030752">
    <property type="component" value="Unassembled WGS sequence"/>
</dbReference>
<feature type="transmembrane region" description="Helical" evidence="2">
    <location>
        <begin position="141"/>
        <end position="161"/>
    </location>
</feature>
<protein>
    <submittedName>
        <fullName evidence="3">Uncharacterized protein</fullName>
    </submittedName>
</protein>
<organism evidence="3 4">
    <name type="scientific">Cyphellophora europaea (strain CBS 101466)</name>
    <name type="common">Phialophora europaea</name>
    <dbReference type="NCBI Taxonomy" id="1220924"/>
    <lineage>
        <taxon>Eukaryota</taxon>
        <taxon>Fungi</taxon>
        <taxon>Dikarya</taxon>
        <taxon>Ascomycota</taxon>
        <taxon>Pezizomycotina</taxon>
        <taxon>Eurotiomycetes</taxon>
        <taxon>Chaetothyriomycetidae</taxon>
        <taxon>Chaetothyriales</taxon>
        <taxon>Cyphellophoraceae</taxon>
        <taxon>Cyphellophora</taxon>
    </lineage>
</organism>
<evidence type="ECO:0000313" key="3">
    <source>
        <dbReference type="EMBL" id="ETN43735.1"/>
    </source>
</evidence>
<dbReference type="AlphaFoldDB" id="W2S550"/>
<dbReference type="VEuPathDB" id="FungiDB:HMPREF1541_02894"/>
<dbReference type="OrthoDB" id="4160064at2759"/>
<evidence type="ECO:0000313" key="4">
    <source>
        <dbReference type="Proteomes" id="UP000030752"/>
    </source>
</evidence>
<reference evidence="3 4" key="1">
    <citation type="submission" date="2013-03" db="EMBL/GenBank/DDBJ databases">
        <title>The Genome Sequence of Phialophora europaea CBS 101466.</title>
        <authorList>
            <consortium name="The Broad Institute Genomics Platform"/>
            <person name="Cuomo C."/>
            <person name="de Hoog S."/>
            <person name="Gorbushina A."/>
            <person name="Walker B."/>
            <person name="Young S.K."/>
            <person name="Zeng Q."/>
            <person name="Gargeya S."/>
            <person name="Fitzgerald M."/>
            <person name="Haas B."/>
            <person name="Abouelleil A."/>
            <person name="Allen A.W."/>
            <person name="Alvarado L."/>
            <person name="Arachchi H.M."/>
            <person name="Berlin A.M."/>
            <person name="Chapman S.B."/>
            <person name="Gainer-Dewar J."/>
            <person name="Goldberg J."/>
            <person name="Griggs A."/>
            <person name="Gujja S."/>
            <person name="Hansen M."/>
            <person name="Howarth C."/>
            <person name="Imamovic A."/>
            <person name="Ireland A."/>
            <person name="Larimer J."/>
            <person name="McCowan C."/>
            <person name="Murphy C."/>
            <person name="Pearson M."/>
            <person name="Poon T.W."/>
            <person name="Priest M."/>
            <person name="Roberts A."/>
            <person name="Saif S."/>
            <person name="Shea T."/>
            <person name="Sisk P."/>
            <person name="Sykes S."/>
            <person name="Wortman J."/>
            <person name="Nusbaum C."/>
            <person name="Birren B."/>
        </authorList>
    </citation>
    <scope>NUCLEOTIDE SEQUENCE [LARGE SCALE GENOMIC DNA]</scope>
    <source>
        <strain evidence="3 4">CBS 101466</strain>
    </source>
</reference>
<keyword evidence="2" id="KW-1133">Transmembrane helix</keyword>
<name>W2S550_CYPE1</name>
<sequence length="169" mass="17244">MATTTAYILSLIRLSTGAAFLAAPSFTAATFLVPQATAPAAIIATRLAGSRELVVGELLWYALRKHSQHAAAAPAVETADRKPLIPSDGGKKKNEEGNAEVCQVESGSLVGYALLAGVAIDAIDVVSCLVCFLQGDLPLQAALLCGGAGGLALGMGAYGYMAGPWKIRG</sequence>